<keyword evidence="4" id="KW-1185">Reference proteome</keyword>
<reference evidence="3 4" key="1">
    <citation type="submission" date="2018-07" db="EMBL/GenBank/DDBJ databases">
        <title>Venubactetium sediminum gen. nov., sp. nov., isolated from a marine solar saltern.</title>
        <authorList>
            <person name="Wang S."/>
        </authorList>
    </citation>
    <scope>NUCLEOTIDE SEQUENCE [LARGE SCALE GENOMIC DNA]</scope>
    <source>
        <strain evidence="3 4">WD2A32</strain>
    </source>
</reference>
<accession>A0A369T7Z2</accession>
<protein>
    <submittedName>
        <fullName evidence="3">Oxidoreductase</fullName>
    </submittedName>
</protein>
<dbReference type="Gene3D" id="3.40.50.80">
    <property type="entry name" value="Nucleotide-binding domain of ferredoxin-NADP reductase (FNR) module"/>
    <property type="match status" value="1"/>
</dbReference>
<dbReference type="PRINTS" id="PR00410">
    <property type="entry name" value="PHEHYDRXLASE"/>
</dbReference>
<dbReference type="SUPFAM" id="SSF52343">
    <property type="entry name" value="Ferredoxin reductase-like, C-terminal NADP-linked domain"/>
    <property type="match status" value="1"/>
</dbReference>
<dbReference type="PROSITE" id="PS51384">
    <property type="entry name" value="FAD_FR"/>
    <property type="match status" value="1"/>
</dbReference>
<dbReference type="InterPro" id="IPR039261">
    <property type="entry name" value="FNR_nucleotide-bd"/>
</dbReference>
<dbReference type="RefSeq" id="WP_114582650.1">
    <property type="nucleotide sequence ID" value="NZ_QPMH01000012.1"/>
</dbReference>
<dbReference type="EMBL" id="QPMH01000012">
    <property type="protein sequence ID" value="RDD61398.1"/>
    <property type="molecule type" value="Genomic_DNA"/>
</dbReference>
<feature type="domain" description="FAD-binding FR-type" evidence="2">
    <location>
        <begin position="18"/>
        <end position="116"/>
    </location>
</feature>
<dbReference type="CDD" id="cd06187">
    <property type="entry name" value="O2ase_reductase_like"/>
    <property type="match status" value="1"/>
</dbReference>
<dbReference type="InterPro" id="IPR017927">
    <property type="entry name" value="FAD-bd_FR_type"/>
</dbReference>
<evidence type="ECO:0000259" key="2">
    <source>
        <dbReference type="PROSITE" id="PS51384"/>
    </source>
</evidence>
<proteinExistence type="predicted"/>
<dbReference type="InterPro" id="IPR017938">
    <property type="entry name" value="Riboflavin_synthase-like_b-brl"/>
</dbReference>
<sequence>MPIDADAVAKLRGPGHPVRTITCRVSAIEQATHDIRALYLEPDDGGPFVYSAGQYVRAAFEGQEERDYSLASRPNEPFLALHIRNAGSGPSLYASTRVGVGDKVTLRGPFGDTYLRPEHPGPIVAVAGGSGLAPIKAIVEEALELGLKQPIHLYFGVRDERDIYMEDCFNGLCRRHPNLRFTPVLSEASGKTTRRAGLVTDAIALDFQNLSGAIAYLAGPPPMVEVAGKLLRGLGVAAEDIHADAFIGEAERRRLEGDK</sequence>
<dbReference type="InterPro" id="IPR001433">
    <property type="entry name" value="OxRdtase_FAD/NAD-bd"/>
</dbReference>
<dbReference type="PANTHER" id="PTHR47354:SF5">
    <property type="entry name" value="PROTEIN RFBI"/>
    <property type="match status" value="1"/>
</dbReference>
<dbReference type="Gene3D" id="2.40.30.10">
    <property type="entry name" value="Translation factors"/>
    <property type="match status" value="1"/>
</dbReference>
<comment type="caution">
    <text evidence="3">The sequence shown here is derived from an EMBL/GenBank/DDBJ whole genome shotgun (WGS) entry which is preliminary data.</text>
</comment>
<dbReference type="PANTHER" id="PTHR47354">
    <property type="entry name" value="NADH OXIDOREDUCTASE HCR"/>
    <property type="match status" value="1"/>
</dbReference>
<dbReference type="Proteomes" id="UP000253941">
    <property type="component" value="Unassembled WGS sequence"/>
</dbReference>
<dbReference type="GO" id="GO:0016491">
    <property type="term" value="F:oxidoreductase activity"/>
    <property type="evidence" value="ECO:0007669"/>
    <property type="project" value="InterPro"/>
</dbReference>
<dbReference type="AlphaFoldDB" id="A0A369T7Z2"/>
<evidence type="ECO:0000313" key="3">
    <source>
        <dbReference type="EMBL" id="RDD61398.1"/>
    </source>
</evidence>
<dbReference type="PRINTS" id="PR00371">
    <property type="entry name" value="FPNCR"/>
</dbReference>
<name>A0A369T7Z2_9PROT</name>
<dbReference type="InterPro" id="IPR001709">
    <property type="entry name" value="Flavoprot_Pyr_Nucl_cyt_Rdtase"/>
</dbReference>
<evidence type="ECO:0000313" key="4">
    <source>
        <dbReference type="Proteomes" id="UP000253941"/>
    </source>
</evidence>
<dbReference type="SUPFAM" id="SSF63380">
    <property type="entry name" value="Riboflavin synthase domain-like"/>
    <property type="match status" value="1"/>
</dbReference>
<comment type="cofactor">
    <cofactor evidence="1">
        <name>[2Fe-2S] cluster</name>
        <dbReference type="ChEBI" id="CHEBI:190135"/>
    </cofactor>
</comment>
<gene>
    <name evidence="3" type="ORF">DRB17_13030</name>
</gene>
<organism evidence="3 4">
    <name type="scientific">Ferruginivarius sediminum</name>
    <dbReference type="NCBI Taxonomy" id="2661937"/>
    <lineage>
        <taxon>Bacteria</taxon>
        <taxon>Pseudomonadati</taxon>
        <taxon>Pseudomonadota</taxon>
        <taxon>Alphaproteobacteria</taxon>
        <taxon>Rhodospirillales</taxon>
        <taxon>Rhodospirillaceae</taxon>
        <taxon>Ferruginivarius</taxon>
    </lineage>
</organism>
<dbReference type="Pfam" id="PF00175">
    <property type="entry name" value="NAD_binding_1"/>
    <property type="match status" value="1"/>
</dbReference>
<evidence type="ECO:0000256" key="1">
    <source>
        <dbReference type="ARBA" id="ARBA00034078"/>
    </source>
</evidence>
<dbReference type="InterPro" id="IPR050415">
    <property type="entry name" value="MRET"/>
</dbReference>